<dbReference type="Proteomes" id="UP000325315">
    <property type="component" value="Unassembled WGS sequence"/>
</dbReference>
<evidence type="ECO:0000313" key="4">
    <source>
        <dbReference type="Proteomes" id="UP000325315"/>
    </source>
</evidence>
<gene>
    <name evidence="3" type="ORF">EPI10_020770</name>
</gene>
<organism evidence="3 4">
    <name type="scientific">Gossypium australe</name>
    <dbReference type="NCBI Taxonomy" id="47621"/>
    <lineage>
        <taxon>Eukaryota</taxon>
        <taxon>Viridiplantae</taxon>
        <taxon>Streptophyta</taxon>
        <taxon>Embryophyta</taxon>
        <taxon>Tracheophyta</taxon>
        <taxon>Spermatophyta</taxon>
        <taxon>Magnoliopsida</taxon>
        <taxon>eudicotyledons</taxon>
        <taxon>Gunneridae</taxon>
        <taxon>Pentapetalae</taxon>
        <taxon>rosids</taxon>
        <taxon>malvids</taxon>
        <taxon>Malvales</taxon>
        <taxon>Malvaceae</taxon>
        <taxon>Malvoideae</taxon>
        <taxon>Gossypium</taxon>
    </lineage>
</organism>
<sequence>MDQRFEQFQKDLQDQMQEQMTKFQQEMRDQMLEAQRNMLAQMTLMMNGMMDKGKGPMAITGEENEGNPLGFTPPHAPAQHEEYPQRPSVTIRPQQGQTNIRPPVNFQMGSGSNPGDNPANPVIFDLDIMEKEGIIAESSRQLEDRYRWLEEKFKALESVDHHHGIDAKDLSLVPDLILPHKFKMPEFKRYNGTSCPEVHITMFCRRMTGYVNNDQLLIHCFQDSLIGSAAKWYNQLSRAQIGSWKDLAQSFMKQYGHLTDVAPDRIMLQNMEKKSSESFRQYAQRWREVATQCHKSFSDIVMSREMIGNAVKSGKIDARESSKRSTPRNRENEVNNSSMHSKSVTVGQPKAVIAGHQGSSRRESDAKQLQFTPIPMTYKELYQNLFDAHEVAPHYPKPMQPPYPKWYDPNAQGEYHAGVTGHLIENCLAFKNWWKNLSAWVLWN</sequence>
<dbReference type="OrthoDB" id="1750196at2759"/>
<feature type="region of interest" description="Disordered" evidence="1">
    <location>
        <begin position="312"/>
        <end position="347"/>
    </location>
</feature>
<dbReference type="PANTHER" id="PTHR32108">
    <property type="entry name" value="DNA-DIRECTED RNA POLYMERASE SUBUNIT ALPHA"/>
    <property type="match status" value="1"/>
</dbReference>
<dbReference type="Pfam" id="PF03732">
    <property type="entry name" value="Retrotrans_gag"/>
    <property type="match status" value="1"/>
</dbReference>
<feature type="domain" description="Retrotransposon gag" evidence="2">
    <location>
        <begin position="223"/>
        <end position="299"/>
    </location>
</feature>
<dbReference type="PANTHER" id="PTHR32108:SF5">
    <property type="entry name" value="DYNACTIN SUBUNIT 1-LIKE"/>
    <property type="match status" value="1"/>
</dbReference>
<feature type="compositionally biased region" description="Polar residues" evidence="1">
    <location>
        <begin position="334"/>
        <end position="346"/>
    </location>
</feature>
<keyword evidence="4" id="KW-1185">Reference proteome</keyword>
<evidence type="ECO:0000313" key="3">
    <source>
        <dbReference type="EMBL" id="KAA3480325.1"/>
    </source>
</evidence>
<dbReference type="InterPro" id="IPR005162">
    <property type="entry name" value="Retrotrans_gag_dom"/>
</dbReference>
<evidence type="ECO:0000256" key="1">
    <source>
        <dbReference type="SAM" id="MobiDB-lite"/>
    </source>
</evidence>
<dbReference type="EMBL" id="SMMG02000003">
    <property type="protein sequence ID" value="KAA3480325.1"/>
    <property type="molecule type" value="Genomic_DNA"/>
</dbReference>
<proteinExistence type="predicted"/>
<protein>
    <recommendedName>
        <fullName evidence="2">Retrotransposon gag domain-containing protein</fullName>
    </recommendedName>
</protein>
<comment type="caution">
    <text evidence="3">The sequence shown here is derived from an EMBL/GenBank/DDBJ whole genome shotgun (WGS) entry which is preliminary data.</text>
</comment>
<accession>A0A5B6WGX3</accession>
<dbReference type="AlphaFoldDB" id="A0A5B6WGX3"/>
<name>A0A5B6WGX3_9ROSI</name>
<reference evidence="4" key="1">
    <citation type="journal article" date="2019" name="Plant Biotechnol. J.">
        <title>Genome sequencing of the Australian wild diploid species Gossypium australe highlights disease resistance and delayed gland morphogenesis.</title>
        <authorList>
            <person name="Cai Y."/>
            <person name="Cai X."/>
            <person name="Wang Q."/>
            <person name="Wang P."/>
            <person name="Zhang Y."/>
            <person name="Cai C."/>
            <person name="Xu Y."/>
            <person name="Wang K."/>
            <person name="Zhou Z."/>
            <person name="Wang C."/>
            <person name="Geng S."/>
            <person name="Li B."/>
            <person name="Dong Q."/>
            <person name="Hou Y."/>
            <person name="Wang H."/>
            <person name="Ai P."/>
            <person name="Liu Z."/>
            <person name="Yi F."/>
            <person name="Sun M."/>
            <person name="An G."/>
            <person name="Cheng J."/>
            <person name="Zhang Y."/>
            <person name="Shi Q."/>
            <person name="Xie Y."/>
            <person name="Shi X."/>
            <person name="Chang Y."/>
            <person name="Huang F."/>
            <person name="Chen Y."/>
            <person name="Hong S."/>
            <person name="Mi L."/>
            <person name="Sun Q."/>
            <person name="Zhang L."/>
            <person name="Zhou B."/>
            <person name="Peng R."/>
            <person name="Zhang X."/>
            <person name="Liu F."/>
        </authorList>
    </citation>
    <scope>NUCLEOTIDE SEQUENCE [LARGE SCALE GENOMIC DNA]</scope>
    <source>
        <strain evidence="4">cv. PA1801</strain>
    </source>
</reference>
<feature type="region of interest" description="Disordered" evidence="1">
    <location>
        <begin position="68"/>
        <end position="95"/>
    </location>
</feature>
<evidence type="ECO:0000259" key="2">
    <source>
        <dbReference type="Pfam" id="PF03732"/>
    </source>
</evidence>
<feature type="compositionally biased region" description="Basic and acidic residues" evidence="1">
    <location>
        <begin position="314"/>
        <end position="333"/>
    </location>
</feature>